<dbReference type="GO" id="GO:0008113">
    <property type="term" value="F:peptide-methionine (S)-S-oxide reductase activity"/>
    <property type="evidence" value="ECO:0007669"/>
    <property type="project" value="UniProtKB-UniRule"/>
</dbReference>
<keyword evidence="8" id="KW-1185">Reference proteome</keyword>
<name>A0A927HBK5_9BACI</name>
<feature type="domain" description="Peptide methionine sulphoxide reductase MsrA" evidence="6">
    <location>
        <begin position="7"/>
        <end position="158"/>
    </location>
</feature>
<dbReference type="EMBL" id="JACXSI010000045">
    <property type="protein sequence ID" value="MBD3109850.1"/>
    <property type="molecule type" value="Genomic_DNA"/>
</dbReference>
<comment type="function">
    <text evidence="5">Has an important function as a repair enzyme for proteins that have been inactivated by oxidation. Catalyzes the reversible oxidation-reduction of methionine sulfoxide in proteins to methionine.</text>
</comment>
<evidence type="ECO:0000256" key="5">
    <source>
        <dbReference type="HAMAP-Rule" id="MF_01401"/>
    </source>
</evidence>
<dbReference type="AlphaFoldDB" id="A0A927HBK5"/>
<dbReference type="RefSeq" id="WP_190999380.1">
    <property type="nucleotide sequence ID" value="NZ_JACXSI010000045.1"/>
</dbReference>
<proteinExistence type="inferred from homology"/>
<dbReference type="PANTHER" id="PTHR43774">
    <property type="entry name" value="PEPTIDE METHIONINE SULFOXIDE REDUCTASE"/>
    <property type="match status" value="1"/>
</dbReference>
<sequence>MGGKIEKATFAGGCFWCMVKPFDRYDGVLSVVSGYTGGSKENPTYKEVCSEQTGHYEAVQITFDPNVISYGQLLDIFWRQIDPTDAGGQFYDRGQSYQTAIFYHNEEQKQLAEKSKEQLNASGRFSKEIVTPILPASVFYDAEDYHQHYYQKNPQHYNAYHVGSGRAGFIKQHWGNEE</sequence>
<evidence type="ECO:0000256" key="1">
    <source>
        <dbReference type="ARBA" id="ARBA00005591"/>
    </source>
</evidence>
<keyword evidence="2 5" id="KW-0560">Oxidoreductase</keyword>
<dbReference type="NCBIfam" id="TIGR00401">
    <property type="entry name" value="msrA"/>
    <property type="match status" value="1"/>
</dbReference>
<reference evidence="7" key="1">
    <citation type="submission" date="2020-09" db="EMBL/GenBank/DDBJ databases">
        <title>Bacillus faecalis sp. nov., a moderately halophilic bacterium isolated from cow faeces.</title>
        <authorList>
            <person name="Jiang L."/>
            <person name="Lee J."/>
        </authorList>
    </citation>
    <scope>NUCLEOTIDE SEQUENCE</scope>
    <source>
        <strain evidence="7">AGMB 02131</strain>
    </source>
</reference>
<comment type="catalytic activity">
    <reaction evidence="3 5">
        <text>L-methionyl-[protein] + [thioredoxin]-disulfide + H2O = L-methionyl-(S)-S-oxide-[protein] + [thioredoxin]-dithiol</text>
        <dbReference type="Rhea" id="RHEA:14217"/>
        <dbReference type="Rhea" id="RHEA-COMP:10698"/>
        <dbReference type="Rhea" id="RHEA-COMP:10700"/>
        <dbReference type="Rhea" id="RHEA-COMP:12313"/>
        <dbReference type="Rhea" id="RHEA-COMP:12315"/>
        <dbReference type="ChEBI" id="CHEBI:15377"/>
        <dbReference type="ChEBI" id="CHEBI:16044"/>
        <dbReference type="ChEBI" id="CHEBI:29950"/>
        <dbReference type="ChEBI" id="CHEBI:44120"/>
        <dbReference type="ChEBI" id="CHEBI:50058"/>
        <dbReference type="EC" id="1.8.4.11"/>
    </reaction>
</comment>
<dbReference type="InterPro" id="IPR036509">
    <property type="entry name" value="Met_Sox_Rdtase_MsrA_sf"/>
</dbReference>
<evidence type="ECO:0000259" key="6">
    <source>
        <dbReference type="Pfam" id="PF01625"/>
    </source>
</evidence>
<evidence type="ECO:0000313" key="7">
    <source>
        <dbReference type="EMBL" id="MBD3109850.1"/>
    </source>
</evidence>
<comment type="similarity">
    <text evidence="1 5">Belongs to the MsrA Met sulfoxide reductase family.</text>
</comment>
<dbReference type="Pfam" id="PF01625">
    <property type="entry name" value="PMSR"/>
    <property type="match status" value="1"/>
</dbReference>
<dbReference type="EC" id="1.8.4.11" evidence="5"/>
<evidence type="ECO:0000256" key="3">
    <source>
        <dbReference type="ARBA" id="ARBA00047806"/>
    </source>
</evidence>
<dbReference type="SUPFAM" id="SSF55068">
    <property type="entry name" value="Peptide methionine sulfoxide reductase"/>
    <property type="match status" value="1"/>
</dbReference>
<protein>
    <recommendedName>
        <fullName evidence="5">Peptide methionine sulfoxide reductase MsrA</fullName>
        <shortName evidence="5">Protein-methionine-S-oxide reductase</shortName>
        <ecNumber evidence="5">1.8.4.11</ecNumber>
    </recommendedName>
    <alternativeName>
        <fullName evidence="5">Peptide-methionine (S)-S-oxide reductase</fullName>
        <shortName evidence="5">Peptide Met(O) reductase</shortName>
    </alternativeName>
</protein>
<dbReference type="Gene3D" id="3.30.1060.10">
    <property type="entry name" value="Peptide methionine sulphoxide reductase MsrA"/>
    <property type="match status" value="1"/>
</dbReference>
<evidence type="ECO:0000256" key="4">
    <source>
        <dbReference type="ARBA" id="ARBA00048782"/>
    </source>
</evidence>
<evidence type="ECO:0000256" key="2">
    <source>
        <dbReference type="ARBA" id="ARBA00023002"/>
    </source>
</evidence>
<accession>A0A927HBK5</accession>
<evidence type="ECO:0000313" key="8">
    <source>
        <dbReference type="Proteomes" id="UP000602076"/>
    </source>
</evidence>
<dbReference type="FunFam" id="3.30.1060.10:FF:000003">
    <property type="entry name" value="Peptide methionine sulfoxide reductase MsrA"/>
    <property type="match status" value="1"/>
</dbReference>
<dbReference type="PANTHER" id="PTHR43774:SF1">
    <property type="entry name" value="PEPTIDE METHIONINE SULFOXIDE REDUCTASE MSRA 2"/>
    <property type="match status" value="1"/>
</dbReference>
<feature type="active site" evidence="5">
    <location>
        <position position="14"/>
    </location>
</feature>
<organism evidence="7 8">
    <name type="scientific">Peribacillus faecalis</name>
    <dbReference type="NCBI Taxonomy" id="2772559"/>
    <lineage>
        <taxon>Bacteria</taxon>
        <taxon>Bacillati</taxon>
        <taxon>Bacillota</taxon>
        <taxon>Bacilli</taxon>
        <taxon>Bacillales</taxon>
        <taxon>Bacillaceae</taxon>
        <taxon>Peribacillus</taxon>
    </lineage>
</organism>
<dbReference type="Proteomes" id="UP000602076">
    <property type="component" value="Unassembled WGS sequence"/>
</dbReference>
<comment type="catalytic activity">
    <reaction evidence="4 5">
        <text>[thioredoxin]-disulfide + L-methionine + H2O = L-methionine (S)-S-oxide + [thioredoxin]-dithiol</text>
        <dbReference type="Rhea" id="RHEA:19993"/>
        <dbReference type="Rhea" id="RHEA-COMP:10698"/>
        <dbReference type="Rhea" id="RHEA-COMP:10700"/>
        <dbReference type="ChEBI" id="CHEBI:15377"/>
        <dbReference type="ChEBI" id="CHEBI:29950"/>
        <dbReference type="ChEBI" id="CHEBI:50058"/>
        <dbReference type="ChEBI" id="CHEBI:57844"/>
        <dbReference type="ChEBI" id="CHEBI:58772"/>
        <dbReference type="EC" id="1.8.4.11"/>
    </reaction>
</comment>
<comment type="caution">
    <text evidence="7">The sequence shown here is derived from an EMBL/GenBank/DDBJ whole genome shotgun (WGS) entry which is preliminary data.</text>
</comment>
<dbReference type="InterPro" id="IPR002569">
    <property type="entry name" value="Met_Sox_Rdtase_MsrA_dom"/>
</dbReference>
<gene>
    <name evidence="5 7" type="primary">msrA</name>
    <name evidence="7" type="ORF">IEO70_16035</name>
</gene>
<dbReference type="HAMAP" id="MF_01401">
    <property type="entry name" value="MsrA"/>
    <property type="match status" value="1"/>
</dbReference>